<feature type="compositionally biased region" description="Acidic residues" evidence="1">
    <location>
        <begin position="35"/>
        <end position="44"/>
    </location>
</feature>
<reference evidence="3 4" key="1">
    <citation type="submission" date="2019-02" db="EMBL/GenBank/DDBJ databases">
        <title>Deep-cultivation of Planctomycetes and their phenomic and genomic characterization uncovers novel biology.</title>
        <authorList>
            <person name="Wiegand S."/>
            <person name="Jogler M."/>
            <person name="Boedeker C."/>
            <person name="Pinto D."/>
            <person name="Vollmers J."/>
            <person name="Rivas-Marin E."/>
            <person name="Kohn T."/>
            <person name="Peeters S.H."/>
            <person name="Heuer A."/>
            <person name="Rast P."/>
            <person name="Oberbeckmann S."/>
            <person name="Bunk B."/>
            <person name="Jeske O."/>
            <person name="Meyerdierks A."/>
            <person name="Storesund J.E."/>
            <person name="Kallscheuer N."/>
            <person name="Luecker S."/>
            <person name="Lage O.M."/>
            <person name="Pohl T."/>
            <person name="Merkel B.J."/>
            <person name="Hornburger P."/>
            <person name="Mueller R.-W."/>
            <person name="Bruemmer F."/>
            <person name="Labrenz M."/>
            <person name="Spormann A.M."/>
            <person name="Op den Camp H."/>
            <person name="Overmann J."/>
            <person name="Amann R."/>
            <person name="Jetten M.S.M."/>
            <person name="Mascher T."/>
            <person name="Medema M.H."/>
            <person name="Devos D.P."/>
            <person name="Kaster A.-K."/>
            <person name="Ovreas L."/>
            <person name="Rohde M."/>
            <person name="Galperin M.Y."/>
            <person name="Jogler C."/>
        </authorList>
    </citation>
    <scope>NUCLEOTIDE SEQUENCE [LARGE SCALE GENOMIC DNA]</scope>
    <source>
        <strain evidence="3 4">V6</strain>
    </source>
</reference>
<feature type="signal peptide" evidence="2">
    <location>
        <begin position="1"/>
        <end position="20"/>
    </location>
</feature>
<feature type="compositionally biased region" description="Basic and acidic residues" evidence="1">
    <location>
        <begin position="47"/>
        <end position="56"/>
    </location>
</feature>
<keyword evidence="2" id="KW-0732">Signal</keyword>
<dbReference type="EMBL" id="CP036347">
    <property type="protein sequence ID" value="QDU04853.1"/>
    <property type="molecule type" value="Genomic_DNA"/>
</dbReference>
<proteinExistence type="predicted"/>
<evidence type="ECO:0000313" key="3">
    <source>
        <dbReference type="EMBL" id="QDU04853.1"/>
    </source>
</evidence>
<accession>A0A517WHW8</accession>
<feature type="chain" id="PRO_5022111804" description="Secreted protein" evidence="2">
    <location>
        <begin position="21"/>
        <end position="56"/>
    </location>
</feature>
<feature type="region of interest" description="Disordered" evidence="1">
    <location>
        <begin position="24"/>
        <end position="56"/>
    </location>
</feature>
<evidence type="ECO:0000313" key="4">
    <source>
        <dbReference type="Proteomes" id="UP000320722"/>
    </source>
</evidence>
<protein>
    <recommendedName>
        <fullName evidence="5">Secreted protein</fullName>
    </recommendedName>
</protein>
<evidence type="ECO:0000256" key="1">
    <source>
        <dbReference type="SAM" id="MobiDB-lite"/>
    </source>
</evidence>
<name>A0A517WHW8_9PLAN</name>
<evidence type="ECO:0008006" key="5">
    <source>
        <dbReference type="Google" id="ProtNLM"/>
    </source>
</evidence>
<evidence type="ECO:0000256" key="2">
    <source>
        <dbReference type="SAM" id="SignalP"/>
    </source>
</evidence>
<dbReference type="Proteomes" id="UP000320722">
    <property type="component" value="Chromosome"/>
</dbReference>
<dbReference type="AlphaFoldDB" id="A0A517WHW8"/>
<sequence precursor="true">MPRFLLSLMFVLLLTPFHFGCGGGDEPLHPATDADPVEELDPASEAEAVKEARQDH</sequence>
<organism evidence="3 4">
    <name type="scientific">Gimesia chilikensis</name>
    <dbReference type="NCBI Taxonomy" id="2605989"/>
    <lineage>
        <taxon>Bacteria</taxon>
        <taxon>Pseudomonadati</taxon>
        <taxon>Planctomycetota</taxon>
        <taxon>Planctomycetia</taxon>
        <taxon>Planctomycetales</taxon>
        <taxon>Planctomycetaceae</taxon>
        <taxon>Gimesia</taxon>
    </lineage>
</organism>
<gene>
    <name evidence="3" type="ORF">V6x_45840</name>
</gene>
<dbReference type="RefSeq" id="WP_197999457.1">
    <property type="nucleotide sequence ID" value="NZ_CP036347.1"/>
</dbReference>